<evidence type="ECO:0000313" key="1">
    <source>
        <dbReference type="EMBL" id="AIF77857.1"/>
    </source>
</evidence>
<sequence length="91" mass="10367">MEKIVQIKWISVWNGNRTVPSVSNKFFIEPSRVSIYKSNCLDFGHLNNLVFKSKGTRRLTHVNAVNAVQNVLSFSSVMMCSFASSCLSYRF</sequence>
<dbReference type="EMBL" id="KJ484637">
    <property type="protein sequence ID" value="AIF78915.1"/>
    <property type="molecule type" value="Genomic_DNA"/>
</dbReference>
<geneLocation type="plasmid" evidence="4">
    <name>pC49-108</name>
</geneLocation>
<dbReference type="EMBL" id="KJ484638">
    <property type="protein sequence ID" value="AIF79035.1"/>
    <property type="molecule type" value="Genomic_DNA"/>
</dbReference>
<reference evidence="2" key="1">
    <citation type="journal article" date="2014" name="J. Antimicrob. Chemother.">
        <title>Nucleotide sequences of 16 transmissible plasmids identified in nine multidrug-resistant Escherichia coli isolates expressing an ESBL phenotype isolated from food-producing animals and healthy humans.</title>
        <authorList>
            <person name="Wang J."/>
            <person name="Stephan R."/>
            <person name="Power K."/>
            <person name="Yan Q."/>
            <person name="Hachler H."/>
            <person name="Fanning S."/>
        </authorList>
    </citation>
    <scope>NUCLEOTIDE SEQUENCE</scope>
    <source>
        <strain evidence="4">Chicken-49</strain>
        <strain evidence="3">Chicken-59</strain>
        <strain evidence="2">Chicken-60</strain>
        <strain evidence="1">Human-2291</strain>
        <plasmid evidence="4">pC49-108</plasmid>
        <plasmid evidence="3">pC59-112</plasmid>
        <plasmid evidence="2">pC60-108</plasmid>
        <plasmid evidence="1">pH2291-112</plasmid>
    </source>
</reference>
<geneLocation type="plasmid" evidence="1">
    <name>pH2291-112</name>
</geneLocation>
<organism evidence="2">
    <name type="scientific">Escherichia coli</name>
    <dbReference type="NCBI Taxonomy" id="562"/>
    <lineage>
        <taxon>Bacteria</taxon>
        <taxon>Pseudomonadati</taxon>
        <taxon>Pseudomonadota</taxon>
        <taxon>Gammaproteobacteria</taxon>
        <taxon>Enterobacterales</taxon>
        <taxon>Enterobacteriaceae</taxon>
        <taxon>Escherichia</taxon>
    </lineage>
</organism>
<evidence type="ECO:0000313" key="3">
    <source>
        <dbReference type="EMBL" id="AIF78915.1"/>
    </source>
</evidence>
<dbReference type="EMBL" id="KJ484629">
    <property type="protein sequence ID" value="AIF77857.1"/>
    <property type="molecule type" value="Genomic_DNA"/>
</dbReference>
<keyword evidence="2" id="KW-0614">Plasmid</keyword>
<geneLocation type="plasmid" evidence="2">
    <name>pC60-108</name>
</geneLocation>
<evidence type="ECO:0000313" key="2">
    <source>
        <dbReference type="EMBL" id="AIF78502.1"/>
    </source>
</evidence>
<accession>A0A075MD50</accession>
<proteinExistence type="predicted"/>
<name>A0A075MD50_ECOLX</name>
<protein>
    <submittedName>
        <fullName evidence="2">Uncharacterized protein</fullName>
    </submittedName>
</protein>
<geneLocation type="plasmid" evidence="3">
    <name>pC59-112</name>
</geneLocation>
<dbReference type="EMBL" id="KJ484635">
    <property type="protein sequence ID" value="AIF78502.1"/>
    <property type="molecule type" value="Genomic_DNA"/>
</dbReference>
<dbReference type="AlphaFoldDB" id="A0A075MD50"/>
<evidence type="ECO:0000313" key="4">
    <source>
        <dbReference type="EMBL" id="AIF79035.1"/>
    </source>
</evidence>